<dbReference type="Proteomes" id="UP001165060">
    <property type="component" value="Unassembled WGS sequence"/>
</dbReference>
<reference evidence="2 3" key="1">
    <citation type="journal article" date="2023" name="Commun. Biol.">
        <title>Genome analysis of Parmales, the sister group of diatoms, reveals the evolutionary specialization of diatoms from phago-mixotrophs to photoautotrophs.</title>
        <authorList>
            <person name="Ban H."/>
            <person name="Sato S."/>
            <person name="Yoshikawa S."/>
            <person name="Yamada K."/>
            <person name="Nakamura Y."/>
            <person name="Ichinomiya M."/>
            <person name="Sato N."/>
            <person name="Blanc-Mathieu R."/>
            <person name="Endo H."/>
            <person name="Kuwata A."/>
            <person name="Ogata H."/>
        </authorList>
    </citation>
    <scope>NUCLEOTIDE SEQUENCE [LARGE SCALE GENOMIC DNA]</scope>
</reference>
<feature type="compositionally biased region" description="Low complexity" evidence="1">
    <location>
        <begin position="74"/>
        <end position="83"/>
    </location>
</feature>
<comment type="caution">
    <text evidence="2">The sequence shown here is derived from an EMBL/GenBank/DDBJ whole genome shotgun (WGS) entry which is preliminary data.</text>
</comment>
<dbReference type="EMBL" id="BRYB01003143">
    <property type="protein sequence ID" value="GMI31345.1"/>
    <property type="molecule type" value="Genomic_DNA"/>
</dbReference>
<name>A0ABQ6MS17_9STRA</name>
<keyword evidence="3" id="KW-1185">Reference proteome</keyword>
<evidence type="ECO:0000256" key="1">
    <source>
        <dbReference type="SAM" id="MobiDB-lite"/>
    </source>
</evidence>
<organism evidence="2 3">
    <name type="scientific">Tetraparma gracilis</name>
    <dbReference type="NCBI Taxonomy" id="2962635"/>
    <lineage>
        <taxon>Eukaryota</taxon>
        <taxon>Sar</taxon>
        <taxon>Stramenopiles</taxon>
        <taxon>Ochrophyta</taxon>
        <taxon>Bolidophyceae</taxon>
        <taxon>Parmales</taxon>
        <taxon>Triparmaceae</taxon>
        <taxon>Tetraparma</taxon>
    </lineage>
</organism>
<protein>
    <submittedName>
        <fullName evidence="2">Uncharacterized protein</fullName>
    </submittedName>
</protein>
<gene>
    <name evidence="2" type="ORF">TeGR_g12550</name>
</gene>
<feature type="region of interest" description="Disordered" evidence="1">
    <location>
        <begin position="1"/>
        <end position="34"/>
    </location>
</feature>
<sequence length="96" mass="10298">MGCGVSKAQVQTAPAPAGLPQYAAQPQNSEPVAPNRRGTVEIAHAMVHAKSDDHIKSLNQEMLPMLHGGGGAHPMQPLPQQQQQMVMMQPMVQQPQ</sequence>
<proteinExistence type="predicted"/>
<evidence type="ECO:0000313" key="3">
    <source>
        <dbReference type="Proteomes" id="UP001165060"/>
    </source>
</evidence>
<evidence type="ECO:0000313" key="2">
    <source>
        <dbReference type="EMBL" id="GMI31345.1"/>
    </source>
</evidence>
<accession>A0ABQ6MS17</accession>
<feature type="region of interest" description="Disordered" evidence="1">
    <location>
        <begin position="64"/>
        <end position="83"/>
    </location>
</feature>